<proteinExistence type="predicted"/>
<dbReference type="PANTHER" id="PTHR14136:SF17">
    <property type="entry name" value="BTB_POZ DOMAIN-CONTAINING PROTEIN KCTD9"/>
    <property type="match status" value="1"/>
</dbReference>
<dbReference type="SUPFAM" id="SSF141571">
    <property type="entry name" value="Pentapeptide repeat-like"/>
    <property type="match status" value="1"/>
</dbReference>
<keyword evidence="2" id="KW-0472">Membrane</keyword>
<name>A0ABX0Y8J8_9ACTN</name>
<evidence type="ECO:0000256" key="2">
    <source>
        <dbReference type="SAM" id="Phobius"/>
    </source>
</evidence>
<dbReference type="InterPro" id="IPR051082">
    <property type="entry name" value="Pentapeptide-BTB/POZ_domain"/>
</dbReference>
<accession>A0ABX0Y8J8</accession>
<dbReference type="InterPro" id="IPR001646">
    <property type="entry name" value="5peptide_repeat"/>
</dbReference>
<sequence length="252" mass="26433">MLRMRATAVRVRTGRAGTGGARDLRAAVERVPLRLRVAYFVGVALLLAFLASRGAVNRGGGAADEHGRTCPGGANFAGQTVAGVDLSQQQLLCLNLERSTLTGNVSDSNLARANLYAAHLRNLWLNDVDLSVSDLRRADAAGLNMTGGRLAHADLRGAGLKGARFEDVGLQQAQLSGANLPSVGFTRSDLSGVDARGTDFTGASFYDSNLRGARLAGAKLDRTIWSNAVCPDGTKSSRNDPESCDGHLTAAR</sequence>
<evidence type="ECO:0000256" key="1">
    <source>
        <dbReference type="SAM" id="MobiDB-lite"/>
    </source>
</evidence>
<evidence type="ECO:0000313" key="3">
    <source>
        <dbReference type="EMBL" id="NJC73594.1"/>
    </source>
</evidence>
<gene>
    <name evidence="3" type="ORF">HC031_28280</name>
</gene>
<dbReference type="PANTHER" id="PTHR14136">
    <property type="entry name" value="BTB_POZ DOMAIN-CONTAINING PROTEIN KCTD9"/>
    <property type="match status" value="1"/>
</dbReference>
<keyword evidence="4" id="KW-1185">Reference proteome</keyword>
<feature type="region of interest" description="Disordered" evidence="1">
    <location>
        <begin position="230"/>
        <end position="252"/>
    </location>
</feature>
<evidence type="ECO:0000313" key="4">
    <source>
        <dbReference type="Proteomes" id="UP000722989"/>
    </source>
</evidence>
<feature type="compositionally biased region" description="Basic and acidic residues" evidence="1">
    <location>
        <begin position="235"/>
        <end position="245"/>
    </location>
</feature>
<dbReference type="EMBL" id="JAATVY010000032">
    <property type="protein sequence ID" value="NJC73594.1"/>
    <property type="molecule type" value="Genomic_DNA"/>
</dbReference>
<keyword evidence="2" id="KW-1133">Transmembrane helix</keyword>
<protein>
    <submittedName>
        <fullName evidence="3">Pentapeptide repeat-containing protein</fullName>
    </submittedName>
</protein>
<reference evidence="3 4" key="1">
    <citation type="submission" date="2020-03" db="EMBL/GenBank/DDBJ databases">
        <title>WGS of the type strain of Planosporangium spp.</title>
        <authorList>
            <person name="Thawai C."/>
        </authorList>
    </citation>
    <scope>NUCLEOTIDE SEQUENCE [LARGE SCALE GENOMIC DNA]</scope>
    <source>
        <strain evidence="3 4">TBRC 5610</strain>
    </source>
</reference>
<dbReference type="Gene3D" id="2.160.20.80">
    <property type="entry name" value="E3 ubiquitin-protein ligase SopA"/>
    <property type="match status" value="1"/>
</dbReference>
<keyword evidence="2" id="KW-0812">Transmembrane</keyword>
<feature type="transmembrane region" description="Helical" evidence="2">
    <location>
        <begin position="37"/>
        <end position="56"/>
    </location>
</feature>
<organism evidence="3 4">
    <name type="scientific">Planosporangium thailandense</name>
    <dbReference type="NCBI Taxonomy" id="765197"/>
    <lineage>
        <taxon>Bacteria</taxon>
        <taxon>Bacillati</taxon>
        <taxon>Actinomycetota</taxon>
        <taxon>Actinomycetes</taxon>
        <taxon>Micromonosporales</taxon>
        <taxon>Micromonosporaceae</taxon>
        <taxon>Planosporangium</taxon>
    </lineage>
</organism>
<dbReference type="Proteomes" id="UP000722989">
    <property type="component" value="Unassembled WGS sequence"/>
</dbReference>
<dbReference type="Pfam" id="PF00805">
    <property type="entry name" value="Pentapeptide"/>
    <property type="match status" value="2"/>
</dbReference>
<comment type="caution">
    <text evidence="3">The sequence shown here is derived from an EMBL/GenBank/DDBJ whole genome shotgun (WGS) entry which is preliminary data.</text>
</comment>